<proteinExistence type="predicted"/>
<reference evidence="2" key="1">
    <citation type="submission" date="2021-02" db="EMBL/GenBank/DDBJ databases">
        <authorList>
            <person name="Nowell W R."/>
        </authorList>
    </citation>
    <scope>NUCLEOTIDE SEQUENCE</scope>
</reference>
<evidence type="ECO:0000313" key="2">
    <source>
        <dbReference type="EMBL" id="CAF1559611.1"/>
    </source>
</evidence>
<feature type="non-terminal residue" evidence="2">
    <location>
        <position position="1"/>
    </location>
</feature>
<dbReference type="AlphaFoldDB" id="A0A815XLS2"/>
<evidence type="ECO:0000256" key="1">
    <source>
        <dbReference type="SAM" id="MobiDB-lite"/>
    </source>
</evidence>
<feature type="compositionally biased region" description="Low complexity" evidence="1">
    <location>
        <begin position="1"/>
        <end position="10"/>
    </location>
</feature>
<dbReference type="EMBL" id="CAJNOG010006390">
    <property type="protein sequence ID" value="CAF1559611.1"/>
    <property type="molecule type" value="Genomic_DNA"/>
</dbReference>
<comment type="caution">
    <text evidence="2">The sequence shown here is derived from an EMBL/GenBank/DDBJ whole genome shotgun (WGS) entry which is preliminary data.</text>
</comment>
<protein>
    <submittedName>
        <fullName evidence="2">Uncharacterized protein</fullName>
    </submittedName>
</protein>
<evidence type="ECO:0000313" key="3">
    <source>
        <dbReference type="Proteomes" id="UP000663845"/>
    </source>
</evidence>
<accession>A0A815XLS2</accession>
<feature type="compositionally biased region" description="Polar residues" evidence="1">
    <location>
        <begin position="27"/>
        <end position="37"/>
    </location>
</feature>
<feature type="region of interest" description="Disordered" evidence="1">
    <location>
        <begin position="1"/>
        <end position="60"/>
    </location>
</feature>
<sequence length="134" mass="15016">MNNLPVLSAPPSSPSNPMWKKSRNKNSIRTGTGTLVTRKNHRPSGRLKNYGDDSDSELTVTETQSKEYDIAHQNDLLPSDATSDVWSDLTSEFSDIKLRRYANIRTSTPNITQSSSLSSKEFGQMRKQLNSLLK</sequence>
<dbReference type="Proteomes" id="UP000663845">
    <property type="component" value="Unassembled WGS sequence"/>
</dbReference>
<gene>
    <name evidence="2" type="ORF">JYZ213_LOCUS46801</name>
</gene>
<organism evidence="2 3">
    <name type="scientific">Adineta steineri</name>
    <dbReference type="NCBI Taxonomy" id="433720"/>
    <lineage>
        <taxon>Eukaryota</taxon>
        <taxon>Metazoa</taxon>
        <taxon>Spiralia</taxon>
        <taxon>Gnathifera</taxon>
        <taxon>Rotifera</taxon>
        <taxon>Eurotatoria</taxon>
        <taxon>Bdelloidea</taxon>
        <taxon>Adinetida</taxon>
        <taxon>Adinetidae</taxon>
        <taxon>Adineta</taxon>
    </lineage>
</organism>
<name>A0A815XLS2_9BILA</name>